<dbReference type="SUPFAM" id="SSF55347">
    <property type="entry name" value="Glyceraldehyde-3-phosphate dehydrogenase-like, C-terminal domain"/>
    <property type="match status" value="1"/>
</dbReference>
<dbReference type="AlphaFoldDB" id="A0A5B8LP95"/>
<accession>A0A5B8LP95</accession>
<dbReference type="InterPro" id="IPR032095">
    <property type="entry name" value="Sacchrp_dh-like_C"/>
</dbReference>
<dbReference type="Gene3D" id="3.30.360.10">
    <property type="entry name" value="Dihydrodipicolinate Reductase, domain 2"/>
    <property type="match status" value="1"/>
</dbReference>
<feature type="domain" description="Saccharopine dehydrogenase NADP binding" evidence="1">
    <location>
        <begin position="3"/>
        <end position="95"/>
    </location>
</feature>
<dbReference type="RefSeq" id="WP_146288558.1">
    <property type="nucleotide sequence ID" value="NZ_CP042304.1"/>
</dbReference>
<evidence type="ECO:0000313" key="3">
    <source>
        <dbReference type="EMBL" id="QDZ09749.1"/>
    </source>
</evidence>
<keyword evidence="4" id="KW-1185">Reference proteome</keyword>
<dbReference type="KEGG" id="dea:FPZ08_02715"/>
<dbReference type="Gene3D" id="3.40.50.720">
    <property type="entry name" value="NAD(P)-binding Rossmann-like Domain"/>
    <property type="match status" value="1"/>
</dbReference>
<reference evidence="3 4" key="1">
    <citation type="submission" date="2019-07" db="EMBL/GenBank/DDBJ databases">
        <title>Full genome sequence of Devosia sp. Gsoil 520.</title>
        <authorList>
            <person name="Im W.-T."/>
        </authorList>
    </citation>
    <scope>NUCLEOTIDE SEQUENCE [LARGE SCALE GENOMIC DNA]</scope>
    <source>
        <strain evidence="3 4">Gsoil 520</strain>
    </source>
</reference>
<name>A0A5B8LP95_9HYPH</name>
<protein>
    <submittedName>
        <fullName evidence="3">Saccharopine dehydrogenase family protein</fullName>
    </submittedName>
</protein>
<evidence type="ECO:0000259" key="1">
    <source>
        <dbReference type="Pfam" id="PF03435"/>
    </source>
</evidence>
<evidence type="ECO:0000259" key="2">
    <source>
        <dbReference type="Pfam" id="PF16653"/>
    </source>
</evidence>
<dbReference type="InterPro" id="IPR036291">
    <property type="entry name" value="NAD(P)-bd_dom_sf"/>
</dbReference>
<organism evidence="3 4">
    <name type="scientific">Devosia ginsengisoli</name>
    <dbReference type="NCBI Taxonomy" id="400770"/>
    <lineage>
        <taxon>Bacteria</taxon>
        <taxon>Pseudomonadati</taxon>
        <taxon>Pseudomonadota</taxon>
        <taxon>Alphaproteobacteria</taxon>
        <taxon>Hyphomicrobiales</taxon>
        <taxon>Devosiaceae</taxon>
        <taxon>Devosia</taxon>
    </lineage>
</organism>
<dbReference type="Pfam" id="PF03435">
    <property type="entry name" value="Sacchrp_dh_NADP"/>
    <property type="match status" value="1"/>
</dbReference>
<dbReference type="PANTHER" id="PTHR43781:SF1">
    <property type="entry name" value="SACCHAROPINE DEHYDROGENASE"/>
    <property type="match status" value="1"/>
</dbReference>
<evidence type="ECO:0000313" key="4">
    <source>
        <dbReference type="Proteomes" id="UP000315364"/>
    </source>
</evidence>
<dbReference type="InterPro" id="IPR005097">
    <property type="entry name" value="Sacchrp_dh_NADP-bd"/>
</dbReference>
<dbReference type="Proteomes" id="UP000315364">
    <property type="component" value="Chromosome"/>
</dbReference>
<gene>
    <name evidence="3" type="ORF">FPZ08_02715</name>
</gene>
<dbReference type="SUPFAM" id="SSF51735">
    <property type="entry name" value="NAD(P)-binding Rossmann-fold domains"/>
    <property type="match status" value="1"/>
</dbReference>
<dbReference type="Pfam" id="PF16653">
    <property type="entry name" value="Sacchrp_dh_C"/>
    <property type="match status" value="1"/>
</dbReference>
<sequence length="369" mass="39300">MKVLIIGGGRIGLAVAGLLAGSGHDAEIADVTREALDHAARRGFRTRHLDASRRKDCVEALAGFDIVVNAAPTRLAAAIAAAAIEAGVHYVDTAEDIAPVSDLAASANHGKVILPGCGLSPGLVANLAAELVDALDGPIDMVVRVGGLPVHPSNGFGYGLSWDVDGLIAEYTGLCEGIVEGQLVSTAPLQDYESFVLNGRPYEAFSTAGGLGSLCAALQHKVRNLSFRTIRYPGHLTLARFLFEDLGLKRRRDMLRTVLRFGVPDVVQDVVVIFISVRGFHQGVPAERSYVRKIYHEPMRSQFPVTALSHTSAAHLCTMLDLIEQGHIAGRGLARHETIPLKRISENRFMAPLLNRPMSAGTAPASEGA</sequence>
<dbReference type="EMBL" id="CP042304">
    <property type="protein sequence ID" value="QDZ09749.1"/>
    <property type="molecule type" value="Genomic_DNA"/>
</dbReference>
<dbReference type="OrthoDB" id="9769367at2"/>
<proteinExistence type="predicted"/>
<feature type="domain" description="Saccharopine dehydrogenase-like C-terminal" evidence="2">
    <location>
        <begin position="118"/>
        <end position="254"/>
    </location>
</feature>
<dbReference type="PANTHER" id="PTHR43781">
    <property type="entry name" value="SACCHAROPINE DEHYDROGENASE"/>
    <property type="match status" value="1"/>
</dbReference>